<name>A0AAV4FSL0_9GAST</name>
<keyword evidence="3" id="KW-1185">Reference proteome</keyword>
<sequence>MIICGDKSKAKQILKSSETCGDTNSKRGNSAGPKKHLKDWNMHGGVFPAELASESSQAWADDAAKKPNLSTQKMEDLLSGRETSQSSMSKVTAAGVSVSVASSKDERDNA</sequence>
<gene>
    <name evidence="2" type="ORF">ElyMa_002200200</name>
</gene>
<dbReference type="EMBL" id="BMAT01004576">
    <property type="protein sequence ID" value="GFR75976.1"/>
    <property type="molecule type" value="Genomic_DNA"/>
</dbReference>
<feature type="region of interest" description="Disordered" evidence="1">
    <location>
        <begin position="53"/>
        <end position="110"/>
    </location>
</feature>
<accession>A0AAV4FSL0</accession>
<evidence type="ECO:0000313" key="2">
    <source>
        <dbReference type="EMBL" id="GFR75976.1"/>
    </source>
</evidence>
<evidence type="ECO:0000313" key="3">
    <source>
        <dbReference type="Proteomes" id="UP000762676"/>
    </source>
</evidence>
<comment type="caution">
    <text evidence="2">The sequence shown here is derived from an EMBL/GenBank/DDBJ whole genome shotgun (WGS) entry which is preliminary data.</text>
</comment>
<organism evidence="2 3">
    <name type="scientific">Elysia marginata</name>
    <dbReference type="NCBI Taxonomy" id="1093978"/>
    <lineage>
        <taxon>Eukaryota</taxon>
        <taxon>Metazoa</taxon>
        <taxon>Spiralia</taxon>
        <taxon>Lophotrochozoa</taxon>
        <taxon>Mollusca</taxon>
        <taxon>Gastropoda</taxon>
        <taxon>Heterobranchia</taxon>
        <taxon>Euthyneura</taxon>
        <taxon>Panpulmonata</taxon>
        <taxon>Sacoglossa</taxon>
        <taxon>Placobranchoidea</taxon>
        <taxon>Plakobranchidae</taxon>
        <taxon>Elysia</taxon>
    </lineage>
</organism>
<proteinExistence type="predicted"/>
<feature type="compositionally biased region" description="Polar residues" evidence="1">
    <location>
        <begin position="81"/>
        <end position="90"/>
    </location>
</feature>
<evidence type="ECO:0000256" key="1">
    <source>
        <dbReference type="SAM" id="MobiDB-lite"/>
    </source>
</evidence>
<dbReference type="Proteomes" id="UP000762676">
    <property type="component" value="Unassembled WGS sequence"/>
</dbReference>
<feature type="compositionally biased region" description="Polar residues" evidence="1">
    <location>
        <begin position="17"/>
        <end position="28"/>
    </location>
</feature>
<reference evidence="2 3" key="1">
    <citation type="journal article" date="2021" name="Elife">
        <title>Chloroplast acquisition without the gene transfer in kleptoplastic sea slugs, Plakobranchus ocellatus.</title>
        <authorList>
            <person name="Maeda T."/>
            <person name="Takahashi S."/>
            <person name="Yoshida T."/>
            <person name="Shimamura S."/>
            <person name="Takaki Y."/>
            <person name="Nagai Y."/>
            <person name="Toyoda A."/>
            <person name="Suzuki Y."/>
            <person name="Arimoto A."/>
            <person name="Ishii H."/>
            <person name="Satoh N."/>
            <person name="Nishiyama T."/>
            <person name="Hasebe M."/>
            <person name="Maruyama T."/>
            <person name="Minagawa J."/>
            <person name="Obokata J."/>
            <person name="Shigenobu S."/>
        </authorList>
    </citation>
    <scope>NUCLEOTIDE SEQUENCE [LARGE SCALE GENOMIC DNA]</scope>
</reference>
<protein>
    <submittedName>
        <fullName evidence="2">Uncharacterized protein</fullName>
    </submittedName>
</protein>
<dbReference type="AlphaFoldDB" id="A0AAV4FSL0"/>
<feature type="region of interest" description="Disordered" evidence="1">
    <location>
        <begin position="17"/>
        <end position="41"/>
    </location>
</feature>
<feature type="compositionally biased region" description="Low complexity" evidence="1">
    <location>
        <begin position="91"/>
        <end position="102"/>
    </location>
</feature>